<evidence type="ECO:0000313" key="1">
    <source>
        <dbReference type="EMBL" id="EAY28928.1"/>
    </source>
</evidence>
<dbReference type="EMBL" id="AAWS01000013">
    <property type="protein sequence ID" value="EAY28928.1"/>
    <property type="molecule type" value="Genomic_DNA"/>
</dbReference>
<sequence>MLKLQDLPNKFYNQEVFFMTRQYCSLAFSQADKLTYKLKGNSKNDE</sequence>
<gene>
    <name evidence="1" type="ORF">M23134_00082</name>
</gene>
<evidence type="ECO:0000313" key="2">
    <source>
        <dbReference type="Proteomes" id="UP000004095"/>
    </source>
</evidence>
<proteinExistence type="predicted"/>
<accession>A1ZKW2</accession>
<protein>
    <submittedName>
        <fullName evidence="1">Uncharacterized protein</fullName>
    </submittedName>
</protein>
<keyword evidence="2" id="KW-1185">Reference proteome</keyword>
<organism evidence="1 2">
    <name type="scientific">Microscilla marina ATCC 23134</name>
    <dbReference type="NCBI Taxonomy" id="313606"/>
    <lineage>
        <taxon>Bacteria</taxon>
        <taxon>Pseudomonadati</taxon>
        <taxon>Bacteroidota</taxon>
        <taxon>Cytophagia</taxon>
        <taxon>Cytophagales</taxon>
        <taxon>Microscillaceae</taxon>
        <taxon>Microscilla</taxon>
    </lineage>
</organism>
<reference evidence="1 2" key="1">
    <citation type="submission" date="2007-01" db="EMBL/GenBank/DDBJ databases">
        <authorList>
            <person name="Haygood M."/>
            <person name="Podell S."/>
            <person name="Anderson C."/>
            <person name="Hopkinson B."/>
            <person name="Roe K."/>
            <person name="Barbeau K."/>
            <person name="Gaasterland T."/>
            <person name="Ferriera S."/>
            <person name="Johnson J."/>
            <person name="Kravitz S."/>
            <person name="Beeson K."/>
            <person name="Sutton G."/>
            <person name="Rogers Y.-H."/>
            <person name="Friedman R."/>
            <person name="Frazier M."/>
            <person name="Venter J.C."/>
        </authorList>
    </citation>
    <scope>NUCLEOTIDE SEQUENCE [LARGE SCALE GENOMIC DNA]</scope>
    <source>
        <strain evidence="1 2">ATCC 23134</strain>
    </source>
</reference>
<dbReference type="Proteomes" id="UP000004095">
    <property type="component" value="Unassembled WGS sequence"/>
</dbReference>
<comment type="caution">
    <text evidence="1">The sequence shown here is derived from an EMBL/GenBank/DDBJ whole genome shotgun (WGS) entry which is preliminary data.</text>
</comment>
<name>A1ZKW2_MICM2</name>
<dbReference type="AlphaFoldDB" id="A1ZKW2"/>